<proteinExistence type="predicted"/>
<accession>A0A7T0BRJ3</accession>
<evidence type="ECO:0000313" key="3">
    <source>
        <dbReference type="EMBL" id="QPJ58474.1"/>
    </source>
</evidence>
<dbReference type="EMBL" id="CP039370">
    <property type="protein sequence ID" value="QPJ58474.1"/>
    <property type="molecule type" value="Genomic_DNA"/>
</dbReference>
<protein>
    <submittedName>
        <fullName evidence="3">NAD-dependent epimerase/dehydratase family protein</fullName>
    </submittedName>
</protein>
<dbReference type="PRINTS" id="PR01713">
    <property type="entry name" value="NUCEPIMERASE"/>
</dbReference>
<dbReference type="SUPFAM" id="SSF51735">
    <property type="entry name" value="NAD(P)-binding Rossmann-fold domains"/>
    <property type="match status" value="1"/>
</dbReference>
<keyword evidence="4" id="KW-1185">Reference proteome</keyword>
<evidence type="ECO:0000259" key="2">
    <source>
        <dbReference type="Pfam" id="PF01370"/>
    </source>
</evidence>
<feature type="domain" description="NAD-dependent epimerase/dehydratase" evidence="2">
    <location>
        <begin position="2"/>
        <end position="79"/>
    </location>
</feature>
<reference evidence="3 4" key="1">
    <citation type="journal article" date="2020" name="Sci. Rep.">
        <title>Morphology, ultrastructure, genomics, and phylogeny of Euplotes vanleeuwenhoeki sp. nov. and its ultra-reduced endosymbiont Candidatus Pinguicoccus supinus sp. nov.</title>
        <authorList>
            <person name="Serra V."/>
            <person name="Gammuto L."/>
            <person name="Nitla V."/>
            <person name="Castelli M."/>
            <person name="Lanzoni O."/>
            <person name="Sassera D."/>
            <person name="Bandi C."/>
            <person name="Sandeep B.V."/>
            <person name="Verni F."/>
            <person name="Modeo L."/>
            <person name="Petroni G."/>
        </authorList>
    </citation>
    <scope>NUCLEOTIDE SEQUENCE [LARGE SCALE GENOMIC DNA]</scope>
    <source>
        <strain evidence="3 4">KKR18_Esm</strain>
    </source>
</reference>
<gene>
    <name evidence="3" type="ORF">E5P55_00600</name>
</gene>
<dbReference type="Proteomes" id="UP000594451">
    <property type="component" value="Chromosome"/>
</dbReference>
<name>A0A7T0BRJ3_9BACT</name>
<dbReference type="PANTHER" id="PTHR43574">
    <property type="entry name" value="EPIMERASE-RELATED"/>
    <property type="match status" value="1"/>
</dbReference>
<dbReference type="Gene3D" id="3.90.25.10">
    <property type="entry name" value="UDP-galactose 4-epimerase, domain 1"/>
    <property type="match status" value="1"/>
</dbReference>
<dbReference type="AlphaFoldDB" id="A0A7T0BRJ3"/>
<dbReference type="Gene3D" id="3.40.50.720">
    <property type="entry name" value="NAD(P)-binding Rossmann-like Domain"/>
    <property type="match status" value="1"/>
</dbReference>
<evidence type="ECO:0000256" key="1">
    <source>
        <dbReference type="ARBA" id="ARBA00023027"/>
    </source>
</evidence>
<dbReference type="KEGG" id="psup:E5P55_00600"/>
<organism evidence="3 4">
    <name type="scientific">Candidatus Pinguicoccus supinus</name>
    <dbReference type="NCBI Taxonomy" id="2529394"/>
    <lineage>
        <taxon>Bacteria</taxon>
        <taxon>Pseudomonadati</taxon>
        <taxon>Verrucomicrobiota</taxon>
        <taxon>Candidatus Pinguicoccus</taxon>
    </lineage>
</organism>
<dbReference type="InterPro" id="IPR001509">
    <property type="entry name" value="Epimerase_deHydtase"/>
</dbReference>
<dbReference type="InterPro" id="IPR036291">
    <property type="entry name" value="NAD(P)-bd_dom_sf"/>
</dbReference>
<dbReference type="Pfam" id="PF01370">
    <property type="entry name" value="Epimerase"/>
    <property type="match status" value="1"/>
</dbReference>
<evidence type="ECO:0000313" key="4">
    <source>
        <dbReference type="Proteomes" id="UP000594451"/>
    </source>
</evidence>
<sequence length="128" mass="14629">MYNINVKVIRYFTVYGPLSRPDMAILKFLIQVNLNKHITVFGDGNQLRDFTYIDDAVNATILISSIANNKDRFSIFNVGSENPVSLNTIIRLLEKYSNRKIKINYTPRILADSIKTHSCSDKIKKACN</sequence>
<keyword evidence="1" id="KW-0520">NAD</keyword>